<name>A0A2T3J308_9GAMM</name>
<dbReference type="PROSITE" id="PS51257">
    <property type="entry name" value="PROKAR_LIPOPROTEIN"/>
    <property type="match status" value="1"/>
</dbReference>
<dbReference type="Proteomes" id="UP000241222">
    <property type="component" value="Unassembled WGS sequence"/>
</dbReference>
<dbReference type="RefSeq" id="WP_107347001.1">
    <property type="nucleotide sequence ID" value="NZ_PYMH01000001.1"/>
</dbReference>
<dbReference type="OrthoDB" id="9943336at2"/>
<evidence type="ECO:0000313" key="2">
    <source>
        <dbReference type="Proteomes" id="UP000241222"/>
    </source>
</evidence>
<organism evidence="1 2">
    <name type="scientific">Photobacterium lutimaris</name>
    <dbReference type="NCBI Taxonomy" id="388278"/>
    <lineage>
        <taxon>Bacteria</taxon>
        <taxon>Pseudomonadati</taxon>
        <taxon>Pseudomonadota</taxon>
        <taxon>Gammaproteobacteria</taxon>
        <taxon>Vibrionales</taxon>
        <taxon>Vibrionaceae</taxon>
        <taxon>Photobacterium</taxon>
    </lineage>
</organism>
<evidence type="ECO:0008006" key="3">
    <source>
        <dbReference type="Google" id="ProtNLM"/>
    </source>
</evidence>
<protein>
    <recommendedName>
        <fullName evidence="3">Lipoprotein</fullName>
    </recommendedName>
</protein>
<evidence type="ECO:0000313" key="1">
    <source>
        <dbReference type="EMBL" id="PSU35646.1"/>
    </source>
</evidence>
<gene>
    <name evidence="1" type="ORF">C9I99_01085</name>
</gene>
<accession>A0A2T3J308</accession>
<proteinExistence type="predicted"/>
<reference evidence="1 2" key="1">
    <citation type="submission" date="2018-03" db="EMBL/GenBank/DDBJ databases">
        <title>Whole genome sequencing of Histamine producing bacteria.</title>
        <authorList>
            <person name="Butler K."/>
        </authorList>
    </citation>
    <scope>NUCLEOTIDE SEQUENCE [LARGE SCALE GENOMIC DNA]</scope>
    <source>
        <strain evidence="1 2">JCM 13586</strain>
    </source>
</reference>
<keyword evidence="2" id="KW-1185">Reference proteome</keyword>
<dbReference type="AlphaFoldDB" id="A0A2T3J308"/>
<dbReference type="EMBL" id="PYMH01000001">
    <property type="protein sequence ID" value="PSU35646.1"/>
    <property type="molecule type" value="Genomic_DNA"/>
</dbReference>
<sequence length="275" mass="29856">MNTLSKGLIASLPVLFITACGGGGGGSEGTNDNTANAGSVISLPATTQNSEASSGHNTSQLNFNTNITVDSSDHSVYGTTKIYNYSNPQKGLFIDHKDKIELFADGKKVTLTEDFSINFGTSYSYTLPNNASSYEFRYTRNDEFVSEGSLDSLPQTFGASGTVNGEEVSITLDKSANHTYEYILESLICKYNVDDITALAKHIDSRDGEGMLTDDYHKNIALLFDTNIDDLKTEFSTCSVEVFFSSKSESINTDLSSKNISIFATSTQIIEVELF</sequence>
<comment type="caution">
    <text evidence="1">The sequence shown here is derived from an EMBL/GenBank/DDBJ whole genome shotgun (WGS) entry which is preliminary data.</text>
</comment>